<name>A0A4V1IV76_9FUNG</name>
<dbReference type="Proteomes" id="UP000274922">
    <property type="component" value="Unassembled WGS sequence"/>
</dbReference>
<keyword evidence="4" id="KW-1185">Reference proteome</keyword>
<feature type="compositionally biased region" description="Low complexity" evidence="2">
    <location>
        <begin position="985"/>
        <end position="1015"/>
    </location>
</feature>
<sequence length="1178" mass="125196">MHVVDSPRASSLTRASGKTTPAAADPDATSLPVHADHTRAIASVTDASSWCRPGNAAPVAPYGWHIDGDDDDEGDEPLTEALIDALVDEELRAYGKNGTASAALTPVADAAASLAPWRLGAVDEGASWSIPDTTPVTASSLWQELLTCTQGIGTALPHHVPRDGDYGDDDSSGDGNDHARHDGGDGGQANPTIHTRQAISAPTAAFLGSDHHDGDDTIDQAVRASQVETATAITPRHGIVTPTDIDVDLDMEDDSELAAGALAEQDAAWQQRATWWDTCVQQEEQQLLALCPAGVPAPMPGTPSHLFAERTPAASSGMSLLVRDALAARQDDDDGDDAGAHILDDAIAAAEAYNATLESNIADAAAAAQTTAAQRDATAREQAELTETQAALEREIAALERDRLAELARATTLLADGAHALAAASTALSPLDGASALDEGRDGAMHAALVRMFHATADELARERDLQGTIDVLDRQRSVLAAGVAQKQATLVALESQVASDYAAFTAAATTNGTALVVLGEGPTVTYLPDLPPELTSISLDRIGMQMLPLSWRQATFAGLLTSLTLTNQELRQVQLDFLPMLTELDVSGNAGFQPHQCTFPPRLMRLALRHTGLTNHAFAQLLTLPLQLEALDVRHNAINHYNATFPLHQLHTARIDLRENQLTFAAELWSRAMFDDCLLSHPRALDTSIVALSPSSPSPSAAGAAPRRLWHAWRLETAFWQAQRAAVGNRLDIAWAQGIRTRERQLRQCMLPLAGAVVARYVRSQQAVQQTKTRRVLVAWRQWQQRSALRRLARHVAARHLQRAWRRRRAEVQRQHALQHQIDQLDASLTAPDEMDALLSDLGALQSTFEARLSEDQANPYAHLYAQSSADRSTQSHAAADGPEPRRSSPPGGACVEDEAEFVTLRRPDRRDVAQLLHESQDLAVSPSRSRPSSPRLPTRAPSAQSHALNLLAPLPGIHGFASPDLKAAAVVAPRPPLSPTPRPTASLARGGAASPAPSDAGSRRASSVVSTASHVTERLRAIAARGDDRAWRCSPPAAESSSLEVTYQWKMERNTVVAVAPPPREKAKAKKAASTASMAASAAGAAAAPATATVTATAPRTGMLAHIPFLKRHLHQHHAKPSAAAATATTAAPSPANGPTSVLPPVTVVPAVTPRAKERESPPPPTSPRVVLPHLS</sequence>
<feature type="region of interest" description="Disordered" evidence="2">
    <location>
        <begin position="919"/>
        <end position="946"/>
    </location>
</feature>
<feature type="compositionally biased region" description="Basic and acidic residues" evidence="2">
    <location>
        <begin position="175"/>
        <end position="184"/>
    </location>
</feature>
<evidence type="ECO:0000313" key="4">
    <source>
        <dbReference type="Proteomes" id="UP000274922"/>
    </source>
</evidence>
<protein>
    <submittedName>
        <fullName evidence="3">Uncharacterized protein</fullName>
    </submittedName>
</protein>
<evidence type="ECO:0000256" key="2">
    <source>
        <dbReference type="SAM" id="MobiDB-lite"/>
    </source>
</evidence>
<keyword evidence="1" id="KW-0175">Coiled coil</keyword>
<dbReference type="SUPFAM" id="SSF52058">
    <property type="entry name" value="L domain-like"/>
    <property type="match status" value="1"/>
</dbReference>
<accession>A0A4V1IV76</accession>
<reference evidence="4" key="1">
    <citation type="journal article" date="2018" name="Nat. Microbiol.">
        <title>Leveraging single-cell genomics to expand the fungal tree of life.</title>
        <authorList>
            <person name="Ahrendt S.R."/>
            <person name="Quandt C.A."/>
            <person name="Ciobanu D."/>
            <person name="Clum A."/>
            <person name="Salamov A."/>
            <person name="Andreopoulos B."/>
            <person name="Cheng J.F."/>
            <person name="Woyke T."/>
            <person name="Pelin A."/>
            <person name="Henrissat B."/>
            <person name="Reynolds N.K."/>
            <person name="Benny G.L."/>
            <person name="Smith M.E."/>
            <person name="James T.Y."/>
            <person name="Grigoriev I.V."/>
        </authorList>
    </citation>
    <scope>NUCLEOTIDE SEQUENCE [LARGE SCALE GENOMIC DNA]</scope>
    <source>
        <strain evidence="4">ATCC 52028</strain>
    </source>
</reference>
<feature type="compositionally biased region" description="Low complexity" evidence="2">
    <location>
        <begin position="19"/>
        <end position="29"/>
    </location>
</feature>
<dbReference type="AlphaFoldDB" id="A0A4V1IV76"/>
<feature type="region of interest" description="Disordered" evidence="2">
    <location>
        <begin position="869"/>
        <end position="896"/>
    </location>
</feature>
<feature type="compositionally biased region" description="Polar residues" evidence="2">
    <location>
        <begin position="869"/>
        <end position="878"/>
    </location>
</feature>
<feature type="region of interest" description="Disordered" evidence="2">
    <location>
        <begin position="1"/>
        <end position="30"/>
    </location>
</feature>
<feature type="compositionally biased region" description="Pro residues" evidence="2">
    <location>
        <begin position="975"/>
        <end position="984"/>
    </location>
</feature>
<gene>
    <name evidence="3" type="ORF">CXG81DRAFT_17344</name>
</gene>
<feature type="compositionally biased region" description="Low complexity" evidence="2">
    <location>
        <begin position="927"/>
        <end position="944"/>
    </location>
</feature>
<dbReference type="EMBL" id="ML014129">
    <property type="protein sequence ID" value="RKP03089.1"/>
    <property type="molecule type" value="Genomic_DNA"/>
</dbReference>
<organism evidence="3 4">
    <name type="scientific">Caulochytrium protostelioides</name>
    <dbReference type="NCBI Taxonomy" id="1555241"/>
    <lineage>
        <taxon>Eukaryota</taxon>
        <taxon>Fungi</taxon>
        <taxon>Fungi incertae sedis</taxon>
        <taxon>Chytridiomycota</taxon>
        <taxon>Chytridiomycota incertae sedis</taxon>
        <taxon>Chytridiomycetes</taxon>
        <taxon>Caulochytriales</taxon>
        <taxon>Caulochytriaceae</taxon>
        <taxon>Caulochytrium</taxon>
    </lineage>
</organism>
<feature type="coiled-coil region" evidence="1">
    <location>
        <begin position="375"/>
        <end position="409"/>
    </location>
</feature>
<feature type="compositionally biased region" description="Polar residues" evidence="2">
    <location>
        <begin position="8"/>
        <end position="18"/>
    </location>
</feature>
<feature type="region of interest" description="Disordered" evidence="2">
    <location>
        <begin position="1115"/>
        <end position="1178"/>
    </location>
</feature>
<dbReference type="Gene3D" id="3.80.10.10">
    <property type="entry name" value="Ribonuclease Inhibitor"/>
    <property type="match status" value="1"/>
</dbReference>
<evidence type="ECO:0000313" key="3">
    <source>
        <dbReference type="EMBL" id="RKP03089.1"/>
    </source>
</evidence>
<evidence type="ECO:0000256" key="1">
    <source>
        <dbReference type="SAM" id="Coils"/>
    </source>
</evidence>
<proteinExistence type="predicted"/>
<feature type="region of interest" description="Disordered" evidence="2">
    <location>
        <begin position="154"/>
        <end position="192"/>
    </location>
</feature>
<feature type="region of interest" description="Disordered" evidence="2">
    <location>
        <begin position="974"/>
        <end position="1015"/>
    </location>
</feature>
<feature type="compositionally biased region" description="Low complexity" evidence="2">
    <location>
        <begin position="1123"/>
        <end position="1156"/>
    </location>
</feature>
<dbReference type="InterPro" id="IPR032675">
    <property type="entry name" value="LRR_dom_sf"/>
</dbReference>